<evidence type="ECO:0000313" key="1">
    <source>
        <dbReference type="EMBL" id="RTZ48466.1"/>
    </source>
</evidence>
<dbReference type="PROSITE" id="PS51257">
    <property type="entry name" value="PROKAR_LIPOPROTEIN"/>
    <property type="match status" value="1"/>
</dbReference>
<protein>
    <recommendedName>
        <fullName evidence="2">Plastocyanin-like domain-containing protein</fullName>
    </recommendedName>
</protein>
<dbReference type="EMBL" id="RYFC01000002">
    <property type="protein sequence ID" value="RTZ48466.1"/>
    <property type="molecule type" value="Genomic_DNA"/>
</dbReference>
<reference evidence="1" key="1">
    <citation type="submission" date="2018-12" db="EMBL/GenBank/DDBJ databases">
        <title>Draft Genome Sequence of Chryseobacterium arthrosphaerae strain ED882-96 Isolated from the Blood of a Patient with Liver Cirrhosis in Taiwan.</title>
        <authorList>
            <person name="Lin J.-N."/>
            <person name="Lai C.-H."/>
            <person name="Yang C.-H."/>
            <person name="Huang Y.-H."/>
        </authorList>
    </citation>
    <scope>NUCLEOTIDE SEQUENCE [LARGE SCALE GENOMIC DNA]</scope>
    <source>
        <strain evidence="1">ED882-96</strain>
        <plasmid evidence="1">unnamed</plasmid>
    </source>
</reference>
<organism evidence="1">
    <name type="scientific">Chryseobacterium arthrosphaerae</name>
    <dbReference type="NCBI Taxonomy" id="651561"/>
    <lineage>
        <taxon>Bacteria</taxon>
        <taxon>Pseudomonadati</taxon>
        <taxon>Bacteroidota</taxon>
        <taxon>Flavobacteriia</taxon>
        <taxon>Flavobacteriales</taxon>
        <taxon>Weeksellaceae</taxon>
        <taxon>Chryseobacterium group</taxon>
        <taxon>Chryseobacterium</taxon>
    </lineage>
</organism>
<keyword evidence="1" id="KW-0614">Plasmid</keyword>
<gene>
    <name evidence="1" type="ORF">EJ377_13015</name>
</gene>
<dbReference type="Proteomes" id="UP000276953">
    <property type="component" value="Plasmid unnamed"/>
</dbReference>
<accession>A0A3S0Q6M5</accession>
<geneLocation type="plasmid" evidence="1">
    <name>unnamed</name>
</geneLocation>
<evidence type="ECO:0008006" key="2">
    <source>
        <dbReference type="Google" id="ProtNLM"/>
    </source>
</evidence>
<proteinExistence type="predicted"/>
<dbReference type="AlphaFoldDB" id="A0A3S0Q6M5"/>
<name>A0A3S0Q6M5_9FLAO</name>
<sequence length="134" mass="15031">MKKLLTPVLIGLTILSSTACKHPGKEAEIITTAAPENKDDISKNIYVDSYGEKIEVTINKTKNTATVHLNGKTYDLKKSDALPEYTASNEEYQYSEIKGNITFLKKNVDMVLFHLKQAKKEAGQAKWHRISIGY</sequence>
<comment type="caution">
    <text evidence="1">The sequence shown here is derived from an EMBL/GenBank/DDBJ whole genome shotgun (WGS) entry which is preliminary data.</text>
</comment>